<dbReference type="EMBL" id="CAEZSR010000003">
    <property type="protein sequence ID" value="CAB4538912.1"/>
    <property type="molecule type" value="Genomic_DNA"/>
</dbReference>
<protein>
    <recommendedName>
        <fullName evidence="2">histidine kinase</fullName>
        <ecNumber evidence="2">2.7.13.3</ecNumber>
    </recommendedName>
</protein>
<dbReference type="GO" id="GO:0000155">
    <property type="term" value="F:phosphorelay sensor kinase activity"/>
    <property type="evidence" value="ECO:0007669"/>
    <property type="project" value="InterPro"/>
</dbReference>
<feature type="domain" description="Putative sensor" evidence="11">
    <location>
        <begin position="19"/>
        <end position="200"/>
    </location>
</feature>
<dbReference type="PANTHER" id="PTHR24421:SF10">
    <property type="entry name" value="NITRATE_NITRITE SENSOR PROTEIN NARQ"/>
    <property type="match status" value="1"/>
</dbReference>
<feature type="transmembrane region" description="Helical" evidence="8">
    <location>
        <begin position="113"/>
        <end position="138"/>
    </location>
</feature>
<dbReference type="PANTHER" id="PTHR24421">
    <property type="entry name" value="NITRATE/NITRITE SENSOR PROTEIN NARX-RELATED"/>
    <property type="match status" value="1"/>
</dbReference>
<keyword evidence="5" id="KW-0547">Nucleotide-binding</keyword>
<dbReference type="Pfam" id="PF02518">
    <property type="entry name" value="HATPase_c"/>
    <property type="match status" value="1"/>
</dbReference>
<dbReference type="GO" id="GO:0016020">
    <property type="term" value="C:membrane"/>
    <property type="evidence" value="ECO:0007669"/>
    <property type="project" value="InterPro"/>
</dbReference>
<evidence type="ECO:0000256" key="3">
    <source>
        <dbReference type="ARBA" id="ARBA00022553"/>
    </source>
</evidence>
<dbReference type="AlphaFoldDB" id="A0A6J6BIW8"/>
<feature type="domain" description="Signal transduction histidine kinase subgroup 3 dimerisation and phosphoacceptor" evidence="10">
    <location>
        <begin position="229"/>
        <end position="297"/>
    </location>
</feature>
<evidence type="ECO:0000259" key="10">
    <source>
        <dbReference type="Pfam" id="PF07730"/>
    </source>
</evidence>
<dbReference type="InterPro" id="IPR025828">
    <property type="entry name" value="Put_sensor_dom"/>
</dbReference>
<dbReference type="Gene3D" id="3.30.565.10">
    <property type="entry name" value="Histidine kinase-like ATPase, C-terminal domain"/>
    <property type="match status" value="1"/>
</dbReference>
<evidence type="ECO:0000256" key="4">
    <source>
        <dbReference type="ARBA" id="ARBA00022679"/>
    </source>
</evidence>
<feature type="domain" description="Histidine kinase/HSP90-like ATPase" evidence="9">
    <location>
        <begin position="334"/>
        <end position="417"/>
    </location>
</feature>
<keyword evidence="8" id="KW-0812">Transmembrane</keyword>
<dbReference type="GO" id="GO:0046983">
    <property type="term" value="F:protein dimerization activity"/>
    <property type="evidence" value="ECO:0007669"/>
    <property type="project" value="InterPro"/>
</dbReference>
<dbReference type="InterPro" id="IPR011712">
    <property type="entry name" value="Sig_transdc_His_kin_sub3_dim/P"/>
</dbReference>
<keyword evidence="8" id="KW-1133">Transmembrane helix</keyword>
<evidence type="ECO:0000256" key="8">
    <source>
        <dbReference type="SAM" id="Phobius"/>
    </source>
</evidence>
<dbReference type="Pfam" id="PF07730">
    <property type="entry name" value="HisKA_3"/>
    <property type="match status" value="1"/>
</dbReference>
<keyword evidence="6" id="KW-0418">Kinase</keyword>
<keyword evidence="3" id="KW-0597">Phosphoprotein</keyword>
<sequence>MRALFAPLATARPWKQSVHLIANLPLGITWFTWVVALVATSGGLLITLLGLPLLAFTVLTGRWIGGIERARVRVLLDDDPPAPAPLRHEPGAWSWMKAAVTDRTGWKGLGYGLLMLPWGIVTFTVVVAVWSLAVGLVALPTYDWALPDGGFEWGSYQLTGFGLVGAYVACLVLGVWLLAVSPRLIGLLAAADRRLVRALLSPDESEVLARRVTELQESRDASVESAAGELRRIERDLHDGAQQRLVSLAMNLGIARDHLEASEDPRAAELVGRAHDEAKQAIAELRDLVRGIHPAVLTDRGVDAAVSALAARCPVPVELRSDLRRRLPAPVEAAAYFVVAEALTNVAKHSGARRATVTVRDEGDRLVVDVSDDGRGGAQVVLGSGLQGLHDRVRALEGRLTVTSPAHGPTSIVAELPCGS</sequence>
<dbReference type="Gene3D" id="1.20.5.1930">
    <property type="match status" value="1"/>
</dbReference>
<dbReference type="InterPro" id="IPR050482">
    <property type="entry name" value="Sensor_HK_TwoCompSys"/>
</dbReference>
<reference evidence="12" key="1">
    <citation type="submission" date="2020-05" db="EMBL/GenBank/DDBJ databases">
        <authorList>
            <person name="Chiriac C."/>
            <person name="Salcher M."/>
            <person name="Ghai R."/>
            <person name="Kavagutti S V."/>
        </authorList>
    </citation>
    <scope>NUCLEOTIDE SEQUENCE</scope>
</reference>
<dbReference type="CDD" id="cd16917">
    <property type="entry name" value="HATPase_UhpB-NarQ-NarX-like"/>
    <property type="match status" value="1"/>
</dbReference>
<dbReference type="EC" id="2.7.13.3" evidence="2"/>
<dbReference type="SUPFAM" id="SSF55874">
    <property type="entry name" value="ATPase domain of HSP90 chaperone/DNA topoisomerase II/histidine kinase"/>
    <property type="match status" value="1"/>
</dbReference>
<keyword evidence="4" id="KW-0808">Transferase</keyword>
<evidence type="ECO:0000313" key="12">
    <source>
        <dbReference type="EMBL" id="CAB4538912.1"/>
    </source>
</evidence>
<evidence type="ECO:0000256" key="1">
    <source>
        <dbReference type="ARBA" id="ARBA00000085"/>
    </source>
</evidence>
<evidence type="ECO:0000256" key="5">
    <source>
        <dbReference type="ARBA" id="ARBA00022741"/>
    </source>
</evidence>
<organism evidence="12">
    <name type="scientific">freshwater metagenome</name>
    <dbReference type="NCBI Taxonomy" id="449393"/>
    <lineage>
        <taxon>unclassified sequences</taxon>
        <taxon>metagenomes</taxon>
        <taxon>ecological metagenomes</taxon>
    </lineage>
</organism>
<feature type="transmembrane region" description="Helical" evidence="8">
    <location>
        <begin position="158"/>
        <end position="179"/>
    </location>
</feature>
<evidence type="ECO:0000259" key="9">
    <source>
        <dbReference type="Pfam" id="PF02518"/>
    </source>
</evidence>
<dbReference type="InterPro" id="IPR036890">
    <property type="entry name" value="HATPase_C_sf"/>
</dbReference>
<accession>A0A6J6BIW8</accession>
<feature type="transmembrane region" description="Helical" evidence="8">
    <location>
        <begin position="45"/>
        <end position="65"/>
    </location>
</feature>
<name>A0A6J6BIW8_9ZZZZ</name>
<keyword evidence="7" id="KW-0067">ATP-binding</keyword>
<feature type="transmembrane region" description="Helical" evidence="8">
    <location>
        <begin position="20"/>
        <end position="39"/>
    </location>
</feature>
<dbReference type="Pfam" id="PF13796">
    <property type="entry name" value="Sensor"/>
    <property type="match status" value="1"/>
</dbReference>
<comment type="catalytic activity">
    <reaction evidence="1">
        <text>ATP + protein L-histidine = ADP + protein N-phospho-L-histidine.</text>
        <dbReference type="EC" id="2.7.13.3"/>
    </reaction>
</comment>
<evidence type="ECO:0000259" key="11">
    <source>
        <dbReference type="Pfam" id="PF13796"/>
    </source>
</evidence>
<dbReference type="GO" id="GO:0005524">
    <property type="term" value="F:ATP binding"/>
    <property type="evidence" value="ECO:0007669"/>
    <property type="project" value="UniProtKB-KW"/>
</dbReference>
<keyword evidence="8" id="KW-0472">Membrane</keyword>
<evidence type="ECO:0000256" key="2">
    <source>
        <dbReference type="ARBA" id="ARBA00012438"/>
    </source>
</evidence>
<dbReference type="InterPro" id="IPR003594">
    <property type="entry name" value="HATPase_dom"/>
</dbReference>
<gene>
    <name evidence="12" type="ORF">UFOPK1493_00151</name>
</gene>
<evidence type="ECO:0000256" key="7">
    <source>
        <dbReference type="ARBA" id="ARBA00022840"/>
    </source>
</evidence>
<proteinExistence type="predicted"/>
<evidence type="ECO:0000256" key="6">
    <source>
        <dbReference type="ARBA" id="ARBA00022777"/>
    </source>
</evidence>